<keyword evidence="11" id="KW-1185">Reference proteome</keyword>
<comment type="function">
    <text evidence="7">Hydrolysis of the deoxyribose N-glycosidic bond to excise 3-methyladenine from the damaged DNA polymer formed by alkylation lesions.</text>
</comment>
<dbReference type="PANTHER" id="PTHR30037">
    <property type="entry name" value="DNA-3-METHYLADENINE GLYCOSYLASE 1"/>
    <property type="match status" value="1"/>
</dbReference>
<feature type="binding site" evidence="9">
    <location>
        <position position="180"/>
    </location>
    <ligand>
        <name>Zn(2+)</name>
        <dbReference type="ChEBI" id="CHEBI:29105"/>
    </ligand>
</feature>
<reference evidence="10 11" key="1">
    <citation type="submission" date="2015-11" db="EMBL/GenBank/DDBJ databases">
        <title>Genomic analysis of 38 Legionella species identifies large and diverse effector repertoires.</title>
        <authorList>
            <person name="Burstein D."/>
            <person name="Amaro F."/>
            <person name="Zusman T."/>
            <person name="Lifshitz Z."/>
            <person name="Cohen O."/>
            <person name="Gilbert J.A."/>
            <person name="Pupko T."/>
            <person name="Shuman H.A."/>
            <person name="Segal G."/>
        </authorList>
    </citation>
    <scope>NUCLEOTIDE SEQUENCE [LARGE SCALE GENOMIC DNA]</scope>
    <source>
        <strain evidence="10 11">SC-63-C7</strain>
    </source>
</reference>
<feature type="binding site" evidence="9">
    <location>
        <position position="184"/>
    </location>
    <ligand>
        <name>Zn(2+)</name>
        <dbReference type="ChEBI" id="CHEBI:29105"/>
    </ligand>
</feature>
<dbReference type="Gene3D" id="1.10.340.30">
    <property type="entry name" value="Hypothetical protein, domain 2"/>
    <property type="match status" value="1"/>
</dbReference>
<dbReference type="InterPro" id="IPR005019">
    <property type="entry name" value="Adenine_glyco"/>
</dbReference>
<evidence type="ECO:0000313" key="10">
    <source>
        <dbReference type="EMBL" id="KTD63294.1"/>
    </source>
</evidence>
<keyword evidence="3 10" id="KW-0378">Hydrolase</keyword>
<dbReference type="InterPro" id="IPR052891">
    <property type="entry name" value="DNA-3mA_glycosylase"/>
</dbReference>
<evidence type="ECO:0000256" key="3">
    <source>
        <dbReference type="ARBA" id="ARBA00022801"/>
    </source>
</evidence>
<dbReference type="PATRIC" id="fig|45074.5.peg.1503"/>
<dbReference type="FunFam" id="1.10.340.30:FF:000009">
    <property type="entry name" value="DNA-3-methyladenine glycosylase I"/>
    <property type="match status" value="1"/>
</dbReference>
<keyword evidence="2" id="KW-0227">DNA damage</keyword>
<feature type="binding site" evidence="9">
    <location>
        <position position="22"/>
    </location>
    <ligand>
        <name>Zn(2+)</name>
        <dbReference type="ChEBI" id="CHEBI:29105"/>
    </ligand>
</feature>
<accession>A0A0W0Z2X0</accession>
<dbReference type="GO" id="GO:0006284">
    <property type="term" value="P:base-excision repair"/>
    <property type="evidence" value="ECO:0007669"/>
    <property type="project" value="InterPro"/>
</dbReference>
<protein>
    <recommendedName>
        <fullName evidence="8">DNA-3-methyladenine glycosylase I</fullName>
        <ecNumber evidence="8">3.2.2.20</ecNumber>
    </recommendedName>
</protein>
<proteinExistence type="predicted"/>
<evidence type="ECO:0000256" key="5">
    <source>
        <dbReference type="ARBA" id="ARBA00023204"/>
    </source>
</evidence>
<keyword evidence="4 9" id="KW-0862">Zinc</keyword>
<dbReference type="STRING" id="45074.Lsan_1412"/>
<dbReference type="EC" id="3.2.2.20" evidence="8"/>
<evidence type="ECO:0000256" key="4">
    <source>
        <dbReference type="ARBA" id="ARBA00022833"/>
    </source>
</evidence>
<keyword evidence="1 9" id="KW-0479">Metal-binding</keyword>
<evidence type="ECO:0000313" key="11">
    <source>
        <dbReference type="Proteomes" id="UP000054703"/>
    </source>
</evidence>
<dbReference type="SUPFAM" id="SSF48150">
    <property type="entry name" value="DNA-glycosylase"/>
    <property type="match status" value="1"/>
</dbReference>
<comment type="caution">
    <text evidence="10">The sequence shown here is derived from an EMBL/GenBank/DDBJ whole genome shotgun (WGS) entry which is preliminary data.</text>
</comment>
<dbReference type="PANTHER" id="PTHR30037:SF4">
    <property type="entry name" value="DNA-3-METHYLADENINE GLYCOSYLASE I"/>
    <property type="match status" value="1"/>
</dbReference>
<dbReference type="EMBL" id="LNYU01000029">
    <property type="protein sequence ID" value="KTD63294.1"/>
    <property type="molecule type" value="Genomic_DNA"/>
</dbReference>
<dbReference type="AlphaFoldDB" id="A0A0W0Z2X0"/>
<keyword evidence="10" id="KW-0326">Glycosidase</keyword>
<comment type="catalytic activity">
    <reaction evidence="6">
        <text>Hydrolysis of alkylated DNA, releasing 3-methyladenine.</text>
        <dbReference type="EC" id="3.2.2.20"/>
    </reaction>
</comment>
<evidence type="ECO:0000256" key="9">
    <source>
        <dbReference type="PIRSR" id="PIRSR605019-1"/>
    </source>
</evidence>
<dbReference type="GO" id="GO:0008725">
    <property type="term" value="F:DNA-3-methyladenine glycosylase activity"/>
    <property type="evidence" value="ECO:0007669"/>
    <property type="project" value="UniProtKB-EC"/>
</dbReference>
<evidence type="ECO:0000256" key="8">
    <source>
        <dbReference type="ARBA" id="ARBA00066766"/>
    </source>
</evidence>
<sequence length="191" mass="22316">MYTTMKRCPWVGINKPYYEHYHDTEWGIPVHEDQKHFEMLILEGAQAGLSWETILKRRETYRKAFKQFDPHAVAHMTDEELQSLLTDPGIIRNRLKIFSARKNARVFLKIVQEFTSFDNYVWQFVDGSPKINYPHSLQEVPTTTPESDALSKDLQKRGMSFVGPTIMYAYMQAVGLVDDHLVDCFCKNHNV</sequence>
<dbReference type="Proteomes" id="UP000054703">
    <property type="component" value="Unassembled WGS sequence"/>
</dbReference>
<feature type="binding site" evidence="9">
    <location>
        <position position="8"/>
    </location>
    <ligand>
        <name>Zn(2+)</name>
        <dbReference type="ChEBI" id="CHEBI:29105"/>
    </ligand>
</feature>
<evidence type="ECO:0000256" key="6">
    <source>
        <dbReference type="ARBA" id="ARBA00052558"/>
    </source>
</evidence>
<organism evidence="10 11">
    <name type="scientific">Legionella santicrucis</name>
    <dbReference type="NCBI Taxonomy" id="45074"/>
    <lineage>
        <taxon>Bacteria</taxon>
        <taxon>Pseudomonadati</taxon>
        <taxon>Pseudomonadota</taxon>
        <taxon>Gammaproteobacteria</taxon>
        <taxon>Legionellales</taxon>
        <taxon>Legionellaceae</taxon>
        <taxon>Legionella</taxon>
    </lineage>
</organism>
<evidence type="ECO:0000256" key="1">
    <source>
        <dbReference type="ARBA" id="ARBA00022723"/>
    </source>
</evidence>
<dbReference type="GO" id="GO:0046872">
    <property type="term" value="F:metal ion binding"/>
    <property type="evidence" value="ECO:0007669"/>
    <property type="project" value="UniProtKB-KW"/>
</dbReference>
<dbReference type="InterPro" id="IPR011257">
    <property type="entry name" value="DNA_glycosylase"/>
</dbReference>
<keyword evidence="5" id="KW-0234">DNA repair</keyword>
<evidence type="ECO:0000256" key="2">
    <source>
        <dbReference type="ARBA" id="ARBA00022763"/>
    </source>
</evidence>
<dbReference type="Pfam" id="PF03352">
    <property type="entry name" value="Adenine_glyco"/>
    <property type="match status" value="1"/>
</dbReference>
<gene>
    <name evidence="10" type="primary">tag</name>
    <name evidence="10" type="ORF">Lsan_1412</name>
</gene>
<name>A0A0W0Z2X0_9GAMM</name>
<evidence type="ECO:0000256" key="7">
    <source>
        <dbReference type="ARBA" id="ARBA00057608"/>
    </source>
</evidence>